<dbReference type="GO" id="GO:0016491">
    <property type="term" value="F:oxidoreductase activity"/>
    <property type="evidence" value="ECO:0007669"/>
    <property type="project" value="InterPro"/>
</dbReference>
<dbReference type="PANTHER" id="PTHR43677">
    <property type="entry name" value="SHORT-CHAIN DEHYDROGENASE/REDUCTASE"/>
    <property type="match status" value="1"/>
</dbReference>
<evidence type="ECO:0000313" key="3">
    <source>
        <dbReference type="Proteomes" id="UP000184287"/>
    </source>
</evidence>
<sequence>MLSSVALLPCTFVKKKKMKAAILYAYGETPKYGEFTDPVPQNPDQLLITVKAAAVKNLDKGIASGLHYSSNTTSFEPAVVGVDGVGVLEDGSRVYAAGIQGMISEKALINKNRFVRLPDQLDEVTAAALPNAVLGAAAALRYRAAVKAGDTVLINGATGVTGRIAVQIAKHYGAKKVIVTGRNAASLETLKSLGADEVISLKQGDDEILQCIRQIHQQTPIDAVIDYLWGHPAELILQALGGKGKFTHKIRFVTVGGMAGDTIQLSSATLRSSDIELIGSGIGSLSEEVMQKLFKEVLPEMFLLAAAGKLKIDTITAPLQDIETAWNQDIDGGKRLVIVI</sequence>
<dbReference type="Gene3D" id="3.40.50.720">
    <property type="entry name" value="NAD(P)-binding Rossmann-like Domain"/>
    <property type="match status" value="1"/>
</dbReference>
<dbReference type="STRING" id="288992.SAMN04488522_1021283"/>
<dbReference type="InterPro" id="IPR011032">
    <property type="entry name" value="GroES-like_sf"/>
</dbReference>
<dbReference type="InterPro" id="IPR051397">
    <property type="entry name" value="Zn-ADH-like_protein"/>
</dbReference>
<feature type="domain" description="Enoyl reductase (ER)" evidence="1">
    <location>
        <begin position="27"/>
        <end position="338"/>
    </location>
</feature>
<evidence type="ECO:0000259" key="1">
    <source>
        <dbReference type="SMART" id="SM00829"/>
    </source>
</evidence>
<dbReference type="EMBL" id="FQUQ01000002">
    <property type="protein sequence ID" value="SHF44159.1"/>
    <property type="molecule type" value="Genomic_DNA"/>
</dbReference>
<dbReference type="SUPFAM" id="SSF51735">
    <property type="entry name" value="NAD(P)-binding Rossmann-fold domains"/>
    <property type="match status" value="1"/>
</dbReference>
<name>A0A1M5BNP8_9SPHI</name>
<dbReference type="Gene3D" id="3.90.180.10">
    <property type="entry name" value="Medium-chain alcohol dehydrogenases, catalytic domain"/>
    <property type="match status" value="1"/>
</dbReference>
<dbReference type="SUPFAM" id="SSF50129">
    <property type="entry name" value="GroES-like"/>
    <property type="match status" value="1"/>
</dbReference>
<dbReference type="InterPro" id="IPR020843">
    <property type="entry name" value="ER"/>
</dbReference>
<dbReference type="SMART" id="SM00829">
    <property type="entry name" value="PKS_ER"/>
    <property type="match status" value="1"/>
</dbReference>
<dbReference type="InterPro" id="IPR036291">
    <property type="entry name" value="NAD(P)-bd_dom_sf"/>
</dbReference>
<organism evidence="2 3">
    <name type="scientific">Pedobacter caeni</name>
    <dbReference type="NCBI Taxonomy" id="288992"/>
    <lineage>
        <taxon>Bacteria</taxon>
        <taxon>Pseudomonadati</taxon>
        <taxon>Bacteroidota</taxon>
        <taxon>Sphingobacteriia</taxon>
        <taxon>Sphingobacteriales</taxon>
        <taxon>Sphingobacteriaceae</taxon>
        <taxon>Pedobacter</taxon>
    </lineage>
</organism>
<dbReference type="AlphaFoldDB" id="A0A1M5BNP8"/>
<gene>
    <name evidence="2" type="ORF">SAMN04488522_1021283</name>
</gene>
<evidence type="ECO:0000313" key="2">
    <source>
        <dbReference type="EMBL" id="SHF44159.1"/>
    </source>
</evidence>
<dbReference type="Pfam" id="PF00107">
    <property type="entry name" value="ADH_zinc_N"/>
    <property type="match status" value="1"/>
</dbReference>
<accession>A0A1M5BNP8</accession>
<dbReference type="PANTHER" id="PTHR43677:SF11">
    <property type="entry name" value="ZINC-CONTAINING ALCOHOL DEHYDROGENASE"/>
    <property type="match status" value="1"/>
</dbReference>
<dbReference type="Proteomes" id="UP000184287">
    <property type="component" value="Unassembled WGS sequence"/>
</dbReference>
<reference evidence="3" key="1">
    <citation type="submission" date="2016-11" db="EMBL/GenBank/DDBJ databases">
        <authorList>
            <person name="Varghese N."/>
            <person name="Submissions S."/>
        </authorList>
    </citation>
    <scope>NUCLEOTIDE SEQUENCE [LARGE SCALE GENOMIC DNA]</scope>
    <source>
        <strain evidence="3">DSM 16990</strain>
    </source>
</reference>
<keyword evidence="3" id="KW-1185">Reference proteome</keyword>
<dbReference type="InterPro" id="IPR013149">
    <property type="entry name" value="ADH-like_C"/>
</dbReference>
<protein>
    <submittedName>
        <fullName evidence="2">NADPH:quinone reductase</fullName>
    </submittedName>
</protein>
<proteinExistence type="predicted"/>